<feature type="domain" description="Tubulin/FtsZ GTPase" evidence="12">
    <location>
        <begin position="14"/>
        <end position="206"/>
    </location>
</feature>
<proteinExistence type="inferred from homology"/>
<feature type="binding site" evidence="8">
    <location>
        <begin position="109"/>
        <end position="111"/>
    </location>
    <ligand>
        <name>GTP</name>
        <dbReference type="ChEBI" id="CHEBI:37565"/>
    </ligand>
</feature>
<organism evidence="14 15">
    <name type="scientific">Marinobacterium mangrovicola</name>
    <dbReference type="NCBI Taxonomy" id="1476959"/>
    <lineage>
        <taxon>Bacteria</taxon>
        <taxon>Pseudomonadati</taxon>
        <taxon>Pseudomonadota</taxon>
        <taxon>Gammaproteobacteria</taxon>
        <taxon>Oceanospirillales</taxon>
        <taxon>Oceanospirillaceae</taxon>
        <taxon>Marinobacterium</taxon>
    </lineage>
</organism>
<feature type="binding site" evidence="8">
    <location>
        <begin position="22"/>
        <end position="26"/>
    </location>
    <ligand>
        <name>GTP</name>
        <dbReference type="ChEBI" id="CHEBI:37565"/>
    </ligand>
</feature>
<comment type="subcellular location">
    <subcellularLocation>
        <location evidence="8">Cytoplasm</location>
    </subcellularLocation>
    <text evidence="8">Assembles at midcell at the inner surface of the cytoplasmic membrane.</text>
</comment>
<dbReference type="InterPro" id="IPR036525">
    <property type="entry name" value="Tubulin/FtsZ_GTPase_sf"/>
</dbReference>
<comment type="subunit">
    <text evidence="8">Homodimer. Polymerizes to form a dynamic ring structure in a strictly GTP-dependent manner. Interacts directly with several other division proteins.</text>
</comment>
<evidence type="ECO:0000259" key="13">
    <source>
        <dbReference type="SMART" id="SM00865"/>
    </source>
</evidence>
<feature type="binding site" evidence="8">
    <location>
        <position position="140"/>
    </location>
    <ligand>
        <name>GTP</name>
        <dbReference type="ChEBI" id="CHEBI:37565"/>
    </ligand>
</feature>
<dbReference type="SUPFAM" id="SSF52490">
    <property type="entry name" value="Tubulin nucleotide-binding domain-like"/>
    <property type="match status" value="1"/>
</dbReference>
<dbReference type="SMART" id="SM00864">
    <property type="entry name" value="Tubulin"/>
    <property type="match status" value="1"/>
</dbReference>
<evidence type="ECO:0000256" key="6">
    <source>
        <dbReference type="ARBA" id="ARBA00023210"/>
    </source>
</evidence>
<dbReference type="PANTHER" id="PTHR30314:SF3">
    <property type="entry name" value="MITOCHONDRIAL DIVISION PROTEIN FSZA"/>
    <property type="match status" value="1"/>
</dbReference>
<dbReference type="InterPro" id="IPR018316">
    <property type="entry name" value="Tubulin/FtsZ_2-layer-sand-dom"/>
</dbReference>
<dbReference type="PANTHER" id="PTHR30314">
    <property type="entry name" value="CELL DIVISION PROTEIN FTSZ-RELATED"/>
    <property type="match status" value="1"/>
</dbReference>
<dbReference type="InterPro" id="IPR008280">
    <property type="entry name" value="Tub_FtsZ_C"/>
</dbReference>
<evidence type="ECO:0000256" key="3">
    <source>
        <dbReference type="ARBA" id="ARBA00022618"/>
    </source>
</evidence>
<dbReference type="InterPro" id="IPR000158">
    <property type="entry name" value="Cell_div_FtsZ"/>
</dbReference>
<evidence type="ECO:0000256" key="7">
    <source>
        <dbReference type="ARBA" id="ARBA00023306"/>
    </source>
</evidence>
<dbReference type="Gene3D" id="3.30.1330.20">
    <property type="entry name" value="Tubulin/FtsZ, C-terminal domain"/>
    <property type="match status" value="1"/>
</dbReference>
<dbReference type="AlphaFoldDB" id="A0A4R1G672"/>
<protein>
    <recommendedName>
        <fullName evidence="8 9">Cell division protein FtsZ</fullName>
    </recommendedName>
</protein>
<dbReference type="Pfam" id="PF00091">
    <property type="entry name" value="Tubulin"/>
    <property type="match status" value="1"/>
</dbReference>
<keyword evidence="3 8" id="KW-0132">Cell division</keyword>
<comment type="similarity">
    <text evidence="1 8 10">Belongs to the FtsZ family.</text>
</comment>
<dbReference type="RefSeq" id="WP_132296902.1">
    <property type="nucleotide sequence ID" value="NZ_SMFU01000013.1"/>
</dbReference>
<dbReference type="GO" id="GO:0000917">
    <property type="term" value="P:division septum assembly"/>
    <property type="evidence" value="ECO:0007669"/>
    <property type="project" value="UniProtKB-KW"/>
</dbReference>
<dbReference type="PROSITE" id="PS01134">
    <property type="entry name" value="FTSZ_1"/>
    <property type="match status" value="1"/>
</dbReference>
<dbReference type="GO" id="GO:0005737">
    <property type="term" value="C:cytoplasm"/>
    <property type="evidence" value="ECO:0007669"/>
    <property type="project" value="UniProtKB-SubCell"/>
</dbReference>
<dbReference type="InterPro" id="IPR003008">
    <property type="entry name" value="Tubulin_FtsZ_GTPase"/>
</dbReference>
<dbReference type="SMART" id="SM00865">
    <property type="entry name" value="Tubulin_C"/>
    <property type="match status" value="1"/>
</dbReference>
<evidence type="ECO:0000256" key="1">
    <source>
        <dbReference type="ARBA" id="ARBA00009690"/>
    </source>
</evidence>
<accession>A0A4R1G672</accession>
<keyword evidence="2 8" id="KW-0963">Cytoplasm</keyword>
<dbReference type="GO" id="GO:0051258">
    <property type="term" value="P:protein polymerization"/>
    <property type="evidence" value="ECO:0007669"/>
    <property type="project" value="UniProtKB-UniRule"/>
</dbReference>
<evidence type="ECO:0000256" key="10">
    <source>
        <dbReference type="RuleBase" id="RU000631"/>
    </source>
</evidence>
<gene>
    <name evidence="8" type="primary">ftsZ</name>
    <name evidence="14" type="ORF">CLV83_4042</name>
</gene>
<reference evidence="14 15" key="1">
    <citation type="submission" date="2019-03" db="EMBL/GenBank/DDBJ databases">
        <title>Genomic Encyclopedia of Archaeal and Bacterial Type Strains, Phase II (KMG-II): from individual species to whole genera.</title>
        <authorList>
            <person name="Goeker M."/>
        </authorList>
    </citation>
    <scope>NUCLEOTIDE SEQUENCE [LARGE SCALE GENOMIC DNA]</scope>
    <source>
        <strain evidence="14 15">DSM 27697</strain>
    </source>
</reference>
<dbReference type="Pfam" id="PF12327">
    <property type="entry name" value="FtsZ_C"/>
    <property type="match status" value="1"/>
</dbReference>
<keyword evidence="4 8" id="KW-0547">Nucleotide-binding</keyword>
<dbReference type="InterPro" id="IPR024757">
    <property type="entry name" value="FtsZ_C"/>
</dbReference>
<dbReference type="FunFam" id="3.40.50.1440:FF:000023">
    <property type="entry name" value="Cell division protein FtsZ"/>
    <property type="match status" value="1"/>
</dbReference>
<dbReference type="SUPFAM" id="SSF55307">
    <property type="entry name" value="Tubulin C-terminal domain-like"/>
    <property type="match status" value="1"/>
</dbReference>
<dbReference type="EMBL" id="SMFU01000013">
    <property type="protein sequence ID" value="TCK02988.1"/>
    <property type="molecule type" value="Genomic_DNA"/>
</dbReference>
<dbReference type="Gene3D" id="3.40.50.1440">
    <property type="entry name" value="Tubulin/FtsZ, GTPase domain"/>
    <property type="match status" value="1"/>
</dbReference>
<dbReference type="HAMAP" id="MF_00909">
    <property type="entry name" value="FtsZ"/>
    <property type="match status" value="1"/>
</dbReference>
<feature type="compositionally biased region" description="Basic and acidic residues" evidence="11">
    <location>
        <begin position="356"/>
        <end position="378"/>
    </location>
</feature>
<comment type="function">
    <text evidence="8 10">Essential cell division protein that forms a contractile ring structure (Z ring) at the future cell division site. The regulation of the ring assembly controls the timing and the location of cell division. One of the functions of the FtsZ ring is to recruit other cell division proteins to the septum to produce a new cell wall between the dividing cells. Binds GTP and shows GTPase activity.</text>
</comment>
<evidence type="ECO:0000256" key="11">
    <source>
        <dbReference type="SAM" id="MobiDB-lite"/>
    </source>
</evidence>
<dbReference type="CDD" id="cd02201">
    <property type="entry name" value="FtsZ_type1"/>
    <property type="match status" value="1"/>
</dbReference>
<evidence type="ECO:0000256" key="8">
    <source>
        <dbReference type="HAMAP-Rule" id="MF_00909"/>
    </source>
</evidence>
<dbReference type="Proteomes" id="UP000294546">
    <property type="component" value="Unassembled WGS sequence"/>
</dbReference>
<comment type="caution">
    <text evidence="14">The sequence shown here is derived from an EMBL/GenBank/DDBJ whole genome shotgun (WGS) entry which is preliminary data.</text>
</comment>
<sequence>MEFELIENIQQSAVIKVVGVGGGGGNAVQHMVDNTVEGVEFICANTDAQALGRMASRVSLHIGGELTKGLGAGANPEVGRTAALEDRERIAETLNGADMVFITAGMGGGTGTGAAPIVAEIARELGILTVAVVTKPFPFEGKKRMKIAEQGILELRENVDSLIIIPNEKLMQVLGKNCSLINAFNAANNVLKGAVQGIADLITRPGMINVDFADVRTVMSEMGMAMMGTAVARGDNRAQEAAEAAIRSPLLEDIDLKGASGILVNIAAGEDLSLGEFTEVGNIVEEYASEDATIVVGTVIDPELGEDIKVTVVATGLDRDAEQELKVVHSKSGNGRKADGSLDLDQIELPTILRRQREEALVDKPSERQSGEKSRGDSDYGALDIPTFLRRQAD</sequence>
<dbReference type="GO" id="GO:0003924">
    <property type="term" value="F:GTPase activity"/>
    <property type="evidence" value="ECO:0007669"/>
    <property type="project" value="UniProtKB-UniRule"/>
</dbReference>
<keyword evidence="6 8" id="KW-0717">Septation</keyword>
<dbReference type="GO" id="GO:0043093">
    <property type="term" value="P:FtsZ-dependent cytokinesis"/>
    <property type="evidence" value="ECO:0007669"/>
    <property type="project" value="UniProtKB-UniRule"/>
</dbReference>
<dbReference type="OrthoDB" id="9813375at2"/>
<feature type="domain" description="Tubulin/FtsZ 2-layer sandwich" evidence="13">
    <location>
        <begin position="208"/>
        <end position="326"/>
    </location>
</feature>
<dbReference type="GO" id="GO:0005525">
    <property type="term" value="F:GTP binding"/>
    <property type="evidence" value="ECO:0007669"/>
    <property type="project" value="UniProtKB-UniRule"/>
</dbReference>
<keyword evidence="15" id="KW-1185">Reference proteome</keyword>
<dbReference type="InterPro" id="IPR020805">
    <property type="entry name" value="Cell_div_FtsZ_CS"/>
</dbReference>
<dbReference type="InterPro" id="IPR037103">
    <property type="entry name" value="Tubulin/FtsZ-like_C"/>
</dbReference>
<evidence type="ECO:0000256" key="2">
    <source>
        <dbReference type="ARBA" id="ARBA00022490"/>
    </source>
</evidence>
<dbReference type="PRINTS" id="PR00423">
    <property type="entry name" value="CELLDVISFTSZ"/>
</dbReference>
<name>A0A4R1G672_9GAMM</name>
<keyword evidence="7 8" id="KW-0131">Cell cycle</keyword>
<evidence type="ECO:0000256" key="9">
    <source>
        <dbReference type="NCBIfam" id="TIGR00065"/>
    </source>
</evidence>
<dbReference type="NCBIfam" id="TIGR00065">
    <property type="entry name" value="ftsZ"/>
    <property type="match status" value="1"/>
</dbReference>
<evidence type="ECO:0000313" key="14">
    <source>
        <dbReference type="EMBL" id="TCK02988.1"/>
    </source>
</evidence>
<feature type="binding site" evidence="8">
    <location>
        <position position="144"/>
    </location>
    <ligand>
        <name>GTP</name>
        <dbReference type="ChEBI" id="CHEBI:37565"/>
    </ligand>
</feature>
<feature type="region of interest" description="Disordered" evidence="11">
    <location>
        <begin position="356"/>
        <end position="394"/>
    </location>
</feature>
<dbReference type="PROSITE" id="PS01135">
    <property type="entry name" value="FTSZ_2"/>
    <property type="match status" value="1"/>
</dbReference>
<evidence type="ECO:0000256" key="5">
    <source>
        <dbReference type="ARBA" id="ARBA00023134"/>
    </source>
</evidence>
<feature type="binding site" evidence="8">
    <location>
        <position position="188"/>
    </location>
    <ligand>
        <name>GTP</name>
        <dbReference type="ChEBI" id="CHEBI:37565"/>
    </ligand>
</feature>
<dbReference type="GO" id="GO:0032153">
    <property type="term" value="C:cell division site"/>
    <property type="evidence" value="ECO:0007669"/>
    <property type="project" value="UniProtKB-UniRule"/>
</dbReference>
<evidence type="ECO:0000313" key="15">
    <source>
        <dbReference type="Proteomes" id="UP000294546"/>
    </source>
</evidence>
<evidence type="ECO:0000256" key="4">
    <source>
        <dbReference type="ARBA" id="ARBA00022741"/>
    </source>
</evidence>
<dbReference type="InterPro" id="IPR045061">
    <property type="entry name" value="FtsZ/CetZ"/>
</dbReference>
<keyword evidence="5 8" id="KW-0342">GTP-binding</keyword>
<evidence type="ECO:0000259" key="12">
    <source>
        <dbReference type="SMART" id="SM00864"/>
    </source>
</evidence>